<feature type="region of interest" description="Disordered" evidence="1">
    <location>
        <begin position="35"/>
        <end position="90"/>
    </location>
</feature>
<dbReference type="Gene3D" id="2.80.10.50">
    <property type="match status" value="1"/>
</dbReference>
<proteinExistence type="predicted"/>
<feature type="compositionally biased region" description="Basic residues" evidence="1">
    <location>
        <begin position="62"/>
        <end position="72"/>
    </location>
</feature>
<evidence type="ECO:0000256" key="1">
    <source>
        <dbReference type="SAM" id="MobiDB-lite"/>
    </source>
</evidence>
<dbReference type="CDD" id="cd00161">
    <property type="entry name" value="beta-trefoil_Ricin-like"/>
    <property type="match status" value="1"/>
</dbReference>
<keyword evidence="4" id="KW-1185">Reference proteome</keyword>
<dbReference type="InterPro" id="IPR035992">
    <property type="entry name" value="Ricin_B-like_lectins"/>
</dbReference>
<feature type="compositionally biased region" description="Basic and acidic residues" evidence="1">
    <location>
        <begin position="43"/>
        <end position="61"/>
    </location>
</feature>
<protein>
    <submittedName>
        <fullName evidence="3">RICIN domain-containing protein</fullName>
    </submittedName>
</protein>
<organism evidence="3 4">
    <name type="scientific">Streptomyces coryli</name>
    <dbReference type="NCBI Taxonomy" id="1128680"/>
    <lineage>
        <taxon>Bacteria</taxon>
        <taxon>Bacillati</taxon>
        <taxon>Actinomycetota</taxon>
        <taxon>Actinomycetes</taxon>
        <taxon>Kitasatosporales</taxon>
        <taxon>Streptomycetaceae</taxon>
        <taxon>Streptomyces</taxon>
    </lineage>
</organism>
<comment type="caution">
    <text evidence="3">The sequence shown here is derived from an EMBL/GenBank/DDBJ whole genome shotgun (WGS) entry which is preliminary data.</text>
</comment>
<reference evidence="3 4" key="1">
    <citation type="submission" date="2020-02" db="EMBL/GenBank/DDBJ databases">
        <title>Whole-genome analyses of novel actinobacteria.</title>
        <authorList>
            <person name="Sahin N."/>
        </authorList>
    </citation>
    <scope>NUCLEOTIDE SEQUENCE [LARGE SCALE GENOMIC DNA]</scope>
    <source>
        <strain evidence="3 4">A7024</strain>
    </source>
</reference>
<evidence type="ECO:0000313" key="4">
    <source>
        <dbReference type="Proteomes" id="UP000481583"/>
    </source>
</evidence>
<feature type="domain" description="Ricin B lectin" evidence="2">
    <location>
        <begin position="154"/>
        <end position="246"/>
    </location>
</feature>
<gene>
    <name evidence="3" type="ORF">G5C51_12140</name>
</gene>
<name>A0A6G4TZU6_9ACTN</name>
<accession>A0A6G4TZU6</accession>
<evidence type="ECO:0000313" key="3">
    <source>
        <dbReference type="EMBL" id="NGN64648.1"/>
    </source>
</evidence>
<dbReference type="Proteomes" id="UP000481583">
    <property type="component" value="Unassembled WGS sequence"/>
</dbReference>
<dbReference type="Pfam" id="PF14200">
    <property type="entry name" value="RicinB_lectin_2"/>
    <property type="match status" value="1"/>
</dbReference>
<dbReference type="SUPFAM" id="SSF50370">
    <property type="entry name" value="Ricin B-like lectins"/>
    <property type="match status" value="1"/>
</dbReference>
<dbReference type="AlphaFoldDB" id="A0A6G4TZU6"/>
<sequence>MSQGHARPRRSRRGPVAAVVAVAVLAGAAGWAFTSGPLAGDDGAAKKPAAAEKVRTKDGKSGAKKTTKKAKAKDKGAPKPPLMTTAPRTGTHKAARAAADDWPGSYGPATQLKSGYSWLCLDGGYDRNDETWAQGNPGDVVYQFPCAKRQGAPDQNWRLKTVKPGLYQLRNSYSGNCIAATSVTPDGWGAAELATCARKKNQLWRFTTVEQTGEGPRGYFSSYAHPDSALNLEGKAKVPGGKISLWQHDGPPQEWIVNTAAL</sequence>
<evidence type="ECO:0000259" key="2">
    <source>
        <dbReference type="Pfam" id="PF14200"/>
    </source>
</evidence>
<dbReference type="RefSeq" id="WP_165236335.1">
    <property type="nucleotide sequence ID" value="NZ_JAAKZV010000039.1"/>
</dbReference>
<dbReference type="PROSITE" id="PS50231">
    <property type="entry name" value="RICIN_B_LECTIN"/>
    <property type="match status" value="1"/>
</dbReference>
<dbReference type="InterPro" id="IPR000772">
    <property type="entry name" value="Ricin_B_lectin"/>
</dbReference>
<dbReference type="EMBL" id="JAAKZV010000039">
    <property type="protein sequence ID" value="NGN64648.1"/>
    <property type="molecule type" value="Genomic_DNA"/>
</dbReference>